<dbReference type="GO" id="GO:0005506">
    <property type="term" value="F:iron ion binding"/>
    <property type="evidence" value="ECO:0007669"/>
    <property type="project" value="InterPro"/>
</dbReference>
<keyword evidence="3" id="KW-1185">Reference proteome</keyword>
<name>A0A370HW37_9NOCA</name>
<proteinExistence type="inferred from homology"/>
<keyword evidence="2" id="KW-0808">Transferase</keyword>
<comment type="similarity">
    <text evidence="1">Belongs to the cytochrome P450 family.</text>
</comment>
<dbReference type="EMBL" id="QQBC01000012">
    <property type="protein sequence ID" value="RDI62716.1"/>
    <property type="molecule type" value="Genomic_DNA"/>
</dbReference>
<dbReference type="Proteomes" id="UP000254869">
    <property type="component" value="Unassembled WGS sequence"/>
</dbReference>
<dbReference type="STRING" id="1210086.GCA_001613105_03760"/>
<dbReference type="GO" id="GO:0016740">
    <property type="term" value="F:transferase activity"/>
    <property type="evidence" value="ECO:0007669"/>
    <property type="project" value="UniProtKB-KW"/>
</dbReference>
<organism evidence="2 3">
    <name type="scientific">Nocardia pseudobrasiliensis</name>
    <dbReference type="NCBI Taxonomy" id="45979"/>
    <lineage>
        <taxon>Bacteria</taxon>
        <taxon>Bacillati</taxon>
        <taxon>Actinomycetota</taxon>
        <taxon>Actinomycetes</taxon>
        <taxon>Mycobacteriales</taxon>
        <taxon>Nocardiaceae</taxon>
        <taxon>Nocardia</taxon>
    </lineage>
</organism>
<dbReference type="SUPFAM" id="SSF48264">
    <property type="entry name" value="Cytochrome P450"/>
    <property type="match status" value="1"/>
</dbReference>
<evidence type="ECO:0000256" key="1">
    <source>
        <dbReference type="ARBA" id="ARBA00010617"/>
    </source>
</evidence>
<comment type="caution">
    <text evidence="2">The sequence shown here is derived from an EMBL/GenBank/DDBJ whole genome shotgun (WGS) entry which is preliminary data.</text>
</comment>
<dbReference type="GO" id="GO:0004497">
    <property type="term" value="F:monooxygenase activity"/>
    <property type="evidence" value="ECO:0007669"/>
    <property type="project" value="InterPro"/>
</dbReference>
<accession>A0A370HW37</accession>
<evidence type="ECO:0000313" key="3">
    <source>
        <dbReference type="Proteomes" id="UP000254869"/>
    </source>
</evidence>
<gene>
    <name evidence="2" type="ORF">DFR76_11233</name>
</gene>
<dbReference type="AlphaFoldDB" id="A0A370HW37"/>
<sequence>MTTTDTDLGRRLLTERGMQFLFAHGGDPYAVLLRAEDEDTAELTARIRERGPLYRSRPGAWVVSDSELARQVLTDPRFGTELPAEHVLAQVNPFPETDWTAPPAAGPVAFDGLDTGFDLVRDALRPAVAGLAAEVLSVPRSDLAAYTGYAVAAGPAVDAALCAPRLADARAIMLACAGLRTLVPESAVPLSISGVELAATLAAEAAHGLLVDSARWQALAADPGSVGAILDAVLAQHPPMRLDRRIVREDLRLGTQPIAAGEEVVVHIGAAGSGLRGVPRIAEFVRGAAATALAAAAARFPRLRLDGAPVRRLRAPVTGALIRLPVAASNSLTTH</sequence>
<reference evidence="2 3" key="1">
    <citation type="submission" date="2018-07" db="EMBL/GenBank/DDBJ databases">
        <title>Genomic Encyclopedia of Type Strains, Phase IV (KMG-IV): sequencing the most valuable type-strain genomes for metagenomic binning, comparative biology and taxonomic classification.</title>
        <authorList>
            <person name="Goeker M."/>
        </authorList>
    </citation>
    <scope>NUCLEOTIDE SEQUENCE [LARGE SCALE GENOMIC DNA]</scope>
    <source>
        <strain evidence="2 3">DSM 44290</strain>
    </source>
</reference>
<dbReference type="PANTHER" id="PTHR46696:SF6">
    <property type="entry name" value="P450, PUTATIVE (EUROFUNG)-RELATED"/>
    <property type="match status" value="1"/>
</dbReference>
<dbReference type="RefSeq" id="WP_067999319.1">
    <property type="nucleotide sequence ID" value="NZ_QQBC01000012.1"/>
</dbReference>
<dbReference type="PANTHER" id="PTHR46696">
    <property type="entry name" value="P450, PUTATIVE (EUROFUNG)-RELATED"/>
    <property type="match status" value="1"/>
</dbReference>
<protein>
    <submittedName>
        <fullName evidence="2">Glycosyltransferase auxiliary protein</fullName>
    </submittedName>
</protein>
<dbReference type="GO" id="GO:0020037">
    <property type="term" value="F:heme binding"/>
    <property type="evidence" value="ECO:0007669"/>
    <property type="project" value="InterPro"/>
</dbReference>
<evidence type="ECO:0000313" key="2">
    <source>
        <dbReference type="EMBL" id="RDI62716.1"/>
    </source>
</evidence>
<dbReference type="Gene3D" id="1.10.630.10">
    <property type="entry name" value="Cytochrome P450"/>
    <property type="match status" value="1"/>
</dbReference>
<dbReference type="CDD" id="cd11036">
    <property type="entry name" value="AknT-like"/>
    <property type="match status" value="1"/>
</dbReference>
<dbReference type="GO" id="GO:0016705">
    <property type="term" value="F:oxidoreductase activity, acting on paired donors, with incorporation or reduction of molecular oxygen"/>
    <property type="evidence" value="ECO:0007669"/>
    <property type="project" value="InterPro"/>
</dbReference>
<dbReference type="InterPro" id="IPR036396">
    <property type="entry name" value="Cyt_P450_sf"/>
</dbReference>